<dbReference type="PANTHER" id="PTHR11607">
    <property type="entry name" value="ALPHA-MANNOSIDASE"/>
    <property type="match status" value="1"/>
</dbReference>
<dbReference type="SMART" id="SM00872">
    <property type="entry name" value="Alpha-mann_mid"/>
    <property type="match status" value="1"/>
</dbReference>
<keyword evidence="9" id="KW-1185">Reference proteome</keyword>
<dbReference type="Pfam" id="PF07748">
    <property type="entry name" value="Glyco_hydro_38C"/>
    <property type="match status" value="1"/>
</dbReference>
<dbReference type="Pfam" id="PF01074">
    <property type="entry name" value="Glyco_hydro_38N"/>
    <property type="match status" value="1"/>
</dbReference>
<keyword evidence="3 6" id="KW-0378">Hydrolase</keyword>
<dbReference type="InterPro" id="IPR027291">
    <property type="entry name" value="Glyco_hydro_38_N_sf"/>
</dbReference>
<comment type="cofactor">
    <cofactor evidence="6">
        <name>Zn(2+)</name>
        <dbReference type="ChEBI" id="CHEBI:29105"/>
    </cofactor>
    <text evidence="6">Binds 1 zinc ion per subunit.</text>
</comment>
<dbReference type="InterPro" id="IPR011682">
    <property type="entry name" value="Glyco_hydro_38_C"/>
</dbReference>
<dbReference type="InterPro" id="IPR011330">
    <property type="entry name" value="Glyco_hydro/deAcase_b/a-brl"/>
</dbReference>
<dbReference type="Proteomes" id="UP001642540">
    <property type="component" value="Unassembled WGS sequence"/>
</dbReference>
<keyword evidence="4 6" id="KW-0862">Zinc</keyword>
<sequence length="1093" mass="125694">MCTINQNMFFTMKNSFAEILAQALLIIYIRSVESASRSTSVVYQNEPYSAEHEPEVYDFDSTDIYQTLHFKANWTKNKLFWRSKDFDFEGRYLREQTCSSNSRCQLPFMDVFVMPFSHNDPGWLQTFEGYFDTKTKFILDNSIEKLMQYKNMTFVWSEISFLSKWWDTASLTQKRSLRRLLSEGRFEILTGGWVMADESSPSIFALTNELVEGISWLKRNLNYKPTAAWSIDPFGHSSSMPYLLKSSGIEGMMVQRLHYAWKHWLAEHKNADFLWNQRWDTTGKHAIHCLNAHYDLYPTKHSCGPMPETCMKFNFRRIPGQENEEHLHYMTPVTNHNILQLADELMGQYRRTASLTKHNVIITGLGDDFQFNEALEWDQQYTNYDKLFQFINNNPQRYNARVQFGTLSQYFKVVKESNTGLSTFQGDFFPYSDTYFPYAPAYWTGYYGTRPFWKKLSREAEDELRKAEILFTFTLNHLRQQNYTSDVQTLAQKFNFIVQARRWVALFQHHDGITGTSPRNTMIDYAEKLFDAIKRSEHIQTLCAKLLVRRHLQTYHSYTTSIGESFANLADKVPLKFPDDGTTKKVVFFNSLGWTKSHLCRILVETPFLSVYGTSGEPITSQINPKLGTTENGDSGIFDGYYELVFVAYLQPLALTTYEIRKVEDRRRTIHPIQNHNLAVSAGVQCRNCGYNLGNVENSYVTLENDEIAAYFDGNNGILKGITRKGEELTAKVNLTYGKYDTGFGSGAYLSRPHVNSRHDLLDNCRNGTGAQLYVVSGPVLQEITVLCKELTISSYVLQQGYPESLSAVYLTNSVKPQGTKYGEFFMSFQTSLETKEKSFYDDGEEPTFYTDTGLAVEKRMKVSRLPYEASIYPVTNYAFIQDEQSETRFSILVDRAHGITSPKSGQLEIIFDRRLPYDDARGMDEGVNDPEDMVSNYVLVLEPFQRVKGDKTWEPSLDVQRASKFLNYQPTAFVYDSEASDNKNMHPRVALFSRQFPSDMFLLNMRTSAGSSRGVPSKRALMLLQNLGHMANVDNSKFLNSDLRVNHYAVATDLTGSPVSDEIVSGSQHSLRTAFIPKGNPYELSSYALHFR</sequence>
<evidence type="ECO:0000256" key="4">
    <source>
        <dbReference type="ARBA" id="ARBA00022833"/>
    </source>
</evidence>
<dbReference type="EMBL" id="CAXLJM020000049">
    <property type="protein sequence ID" value="CAL8113274.1"/>
    <property type="molecule type" value="Genomic_DNA"/>
</dbReference>
<dbReference type="EC" id="3.2.1.-" evidence="6"/>
<protein>
    <recommendedName>
        <fullName evidence="6">Alpha-mannosidase</fullName>
        <ecNumber evidence="6">3.2.1.-</ecNumber>
    </recommendedName>
</protein>
<dbReference type="SUPFAM" id="SSF88713">
    <property type="entry name" value="Glycoside hydrolase/deacetylase"/>
    <property type="match status" value="1"/>
</dbReference>
<dbReference type="InterPro" id="IPR011013">
    <property type="entry name" value="Gal_mutarotase_sf_dom"/>
</dbReference>
<dbReference type="InterPro" id="IPR015341">
    <property type="entry name" value="Glyco_hydro_38_cen"/>
</dbReference>
<dbReference type="InterPro" id="IPR028995">
    <property type="entry name" value="Glyco_hydro_57/38_cen_sf"/>
</dbReference>
<dbReference type="Gene3D" id="2.60.40.1180">
    <property type="entry name" value="Golgi alpha-mannosidase II"/>
    <property type="match status" value="1"/>
</dbReference>
<evidence type="ECO:0000259" key="7">
    <source>
        <dbReference type="SMART" id="SM00872"/>
    </source>
</evidence>
<evidence type="ECO:0000313" key="8">
    <source>
        <dbReference type="EMBL" id="CAL8113274.1"/>
    </source>
</evidence>
<accession>A0ABP1R0A1</accession>
<dbReference type="PANTHER" id="PTHR11607:SF70">
    <property type="entry name" value="ALPHA-MANNOSIDASE"/>
    <property type="match status" value="1"/>
</dbReference>
<gene>
    <name evidence="8" type="ORF">ODALV1_LOCUS15966</name>
</gene>
<evidence type="ECO:0000313" key="9">
    <source>
        <dbReference type="Proteomes" id="UP001642540"/>
    </source>
</evidence>
<comment type="similarity">
    <text evidence="1 6">Belongs to the glycosyl hydrolase 38 family.</text>
</comment>
<dbReference type="SUPFAM" id="SSF88688">
    <property type="entry name" value="Families 57/38 glycoside transferase middle domain"/>
    <property type="match status" value="1"/>
</dbReference>
<name>A0ABP1R0A1_9HEXA</name>
<evidence type="ECO:0000256" key="2">
    <source>
        <dbReference type="ARBA" id="ARBA00022723"/>
    </source>
</evidence>
<evidence type="ECO:0000256" key="1">
    <source>
        <dbReference type="ARBA" id="ARBA00009792"/>
    </source>
</evidence>
<evidence type="ECO:0000256" key="5">
    <source>
        <dbReference type="ARBA" id="ARBA00023295"/>
    </source>
</evidence>
<evidence type="ECO:0000256" key="6">
    <source>
        <dbReference type="RuleBase" id="RU361199"/>
    </source>
</evidence>
<feature type="domain" description="Glycoside hydrolase family 38 central" evidence="7">
    <location>
        <begin position="441"/>
        <end position="529"/>
    </location>
</feature>
<dbReference type="InterPro" id="IPR013780">
    <property type="entry name" value="Glyco_hydro_b"/>
</dbReference>
<dbReference type="Pfam" id="PF09261">
    <property type="entry name" value="Alpha-mann_mid"/>
    <property type="match status" value="1"/>
</dbReference>
<dbReference type="InterPro" id="IPR050843">
    <property type="entry name" value="Glycosyl_Hydrlase_38"/>
</dbReference>
<dbReference type="Gene3D" id="3.20.110.10">
    <property type="entry name" value="Glycoside hydrolase 38, N terminal domain"/>
    <property type="match status" value="1"/>
</dbReference>
<keyword evidence="5 6" id="KW-0326">Glycosidase</keyword>
<reference evidence="8 9" key="1">
    <citation type="submission" date="2024-08" db="EMBL/GenBank/DDBJ databases">
        <authorList>
            <person name="Cucini C."/>
            <person name="Frati F."/>
        </authorList>
    </citation>
    <scope>NUCLEOTIDE SEQUENCE [LARGE SCALE GENOMIC DNA]</scope>
</reference>
<proteinExistence type="inferred from homology"/>
<organism evidence="8 9">
    <name type="scientific">Orchesella dallaii</name>
    <dbReference type="NCBI Taxonomy" id="48710"/>
    <lineage>
        <taxon>Eukaryota</taxon>
        <taxon>Metazoa</taxon>
        <taxon>Ecdysozoa</taxon>
        <taxon>Arthropoda</taxon>
        <taxon>Hexapoda</taxon>
        <taxon>Collembola</taxon>
        <taxon>Entomobryomorpha</taxon>
        <taxon>Entomobryoidea</taxon>
        <taxon>Orchesellidae</taxon>
        <taxon>Orchesellinae</taxon>
        <taxon>Orchesella</taxon>
    </lineage>
</organism>
<dbReference type="Gene3D" id="1.20.1270.50">
    <property type="entry name" value="Glycoside hydrolase family 38, central domain"/>
    <property type="match status" value="1"/>
</dbReference>
<evidence type="ECO:0000256" key="3">
    <source>
        <dbReference type="ARBA" id="ARBA00022801"/>
    </source>
</evidence>
<keyword evidence="2 6" id="KW-0479">Metal-binding</keyword>
<dbReference type="InterPro" id="IPR000602">
    <property type="entry name" value="Glyco_hydro_38_N"/>
</dbReference>
<comment type="caution">
    <text evidence="8">The sequence shown here is derived from an EMBL/GenBank/DDBJ whole genome shotgun (WGS) entry which is preliminary data.</text>
</comment>
<dbReference type="Gene3D" id="2.70.98.30">
    <property type="entry name" value="Golgi alpha-mannosidase II, domain 4"/>
    <property type="match status" value="1"/>
</dbReference>
<dbReference type="InterPro" id="IPR037094">
    <property type="entry name" value="Glyco_hydro_38_cen_sf"/>
</dbReference>
<dbReference type="SUPFAM" id="SSF74650">
    <property type="entry name" value="Galactose mutarotase-like"/>
    <property type="match status" value="1"/>
</dbReference>